<sequence>MMRIFLLFFSLLFSQALFAAQLPKADPVPGGVAVIALPDQPQPPQVTFNGNRTLTVRHDNRWHALVGLPLGLEPGEHRIQVANGSGDKQRIAFTVQSKEYEAQYITLKNKRQVNPNPDDLKRIRKESKRIRAALAAFNPAEAVQLDFNWPVDGRLSSPFGLRRFFNEQPRKPHSGLDIAAPEGTPIRAPAAGAVIEVGDFFFNGNSVFIDHGQGLVTMYCHLDRIDVRVGDRIEQGETLGTVGMTGRVTGPHLHWSVSLNDARVDPLLFLPTPTP</sequence>
<dbReference type="InterPro" id="IPR016047">
    <property type="entry name" value="M23ase_b-sheet_dom"/>
</dbReference>
<evidence type="ECO:0000259" key="2">
    <source>
        <dbReference type="Pfam" id="PF01551"/>
    </source>
</evidence>
<organism evidence="4 5">
    <name type="scientific">Thiohalobacter thiocyanaticus</name>
    <dbReference type="NCBI Taxonomy" id="585455"/>
    <lineage>
        <taxon>Bacteria</taxon>
        <taxon>Pseudomonadati</taxon>
        <taxon>Pseudomonadota</taxon>
        <taxon>Gammaproteobacteria</taxon>
        <taxon>Thiohalobacterales</taxon>
        <taxon>Thiohalobacteraceae</taxon>
        <taxon>Thiohalobacter</taxon>
    </lineage>
</organism>
<dbReference type="Proteomes" id="UP000287798">
    <property type="component" value="Unassembled WGS sequence"/>
</dbReference>
<evidence type="ECO:0000259" key="3">
    <source>
        <dbReference type="Pfam" id="PF18421"/>
    </source>
</evidence>
<comment type="caution">
    <text evidence="4">The sequence shown here is derived from an EMBL/GenBank/DDBJ whole genome shotgun (WGS) entry which is preliminary data.</text>
</comment>
<feature type="chain" id="PRO_5019004583" evidence="1">
    <location>
        <begin position="20"/>
        <end position="275"/>
    </location>
</feature>
<accession>A0A426QH81</accession>
<dbReference type="Pfam" id="PF18421">
    <property type="entry name" value="Peptidase_M23_N"/>
    <property type="match status" value="1"/>
</dbReference>
<evidence type="ECO:0000256" key="1">
    <source>
        <dbReference type="SAM" id="SignalP"/>
    </source>
</evidence>
<dbReference type="PANTHER" id="PTHR21666">
    <property type="entry name" value="PEPTIDASE-RELATED"/>
    <property type="match status" value="1"/>
</dbReference>
<feature type="domain" description="M23ase beta-sheet core" evidence="2">
    <location>
        <begin position="172"/>
        <end position="266"/>
    </location>
</feature>
<dbReference type="Gene3D" id="2.70.70.10">
    <property type="entry name" value="Glucose Permease (Domain IIA)"/>
    <property type="match status" value="1"/>
</dbReference>
<feature type="domain" description="Peptidase family M23 N-terminal" evidence="3">
    <location>
        <begin position="27"/>
        <end position="98"/>
    </location>
</feature>
<dbReference type="RefSeq" id="WP_125180291.1">
    <property type="nucleotide sequence ID" value="NZ_QZMU01000001.1"/>
</dbReference>
<dbReference type="SUPFAM" id="SSF51261">
    <property type="entry name" value="Duplicated hybrid motif"/>
    <property type="match status" value="1"/>
</dbReference>
<keyword evidence="1" id="KW-0732">Signal</keyword>
<dbReference type="Gene3D" id="2.60.40.1590">
    <property type="entry name" value="Peptidoglycan hydrolase domains"/>
    <property type="match status" value="1"/>
</dbReference>
<dbReference type="CDD" id="cd12797">
    <property type="entry name" value="M23_peptidase"/>
    <property type="match status" value="1"/>
</dbReference>
<feature type="signal peptide" evidence="1">
    <location>
        <begin position="1"/>
        <end position="19"/>
    </location>
</feature>
<name>A0A426QH81_9GAMM</name>
<protein>
    <submittedName>
        <fullName evidence="4">M23 family metallopeptidase</fullName>
    </submittedName>
</protein>
<gene>
    <name evidence="4" type="ORF">D6C00_03280</name>
</gene>
<proteinExistence type="predicted"/>
<keyword evidence="5" id="KW-1185">Reference proteome</keyword>
<dbReference type="Pfam" id="PF01551">
    <property type="entry name" value="Peptidase_M23"/>
    <property type="match status" value="1"/>
</dbReference>
<dbReference type="OrthoDB" id="9805070at2"/>
<dbReference type="FunFam" id="2.70.70.10:FF:000019">
    <property type="entry name" value="M23 family peptidase"/>
    <property type="match status" value="1"/>
</dbReference>
<dbReference type="PANTHER" id="PTHR21666:SF285">
    <property type="entry name" value="M23 FAMILY METALLOPEPTIDASE"/>
    <property type="match status" value="1"/>
</dbReference>
<evidence type="ECO:0000313" key="4">
    <source>
        <dbReference type="EMBL" id="RRQ21076.1"/>
    </source>
</evidence>
<dbReference type="InterPro" id="IPR040487">
    <property type="entry name" value="Peptidase_M23_N"/>
</dbReference>
<dbReference type="InterPro" id="IPR050570">
    <property type="entry name" value="Cell_wall_metabolism_enzyme"/>
</dbReference>
<dbReference type="EMBL" id="QZMU01000001">
    <property type="protein sequence ID" value="RRQ21076.1"/>
    <property type="molecule type" value="Genomic_DNA"/>
</dbReference>
<reference evidence="4 5" key="1">
    <citation type="journal article" date="2010" name="Int. J. Syst. Evol. Microbiol.">
        <title>Thiohalobacter thiocyanaticus gen. nov., sp. nov., a moderately halophilic, sulfur-oxidizing gammaproteobacterium from hypersaline lakes, that utilizes thiocyanate.</title>
        <authorList>
            <person name="Sorokin D.Y."/>
            <person name="Kovaleva O.L."/>
            <person name="Tourova T.P."/>
            <person name="Muyzer G."/>
        </authorList>
    </citation>
    <scope>NUCLEOTIDE SEQUENCE [LARGE SCALE GENOMIC DNA]</scope>
    <source>
        <strain evidence="4 5">Hrh1</strain>
    </source>
</reference>
<evidence type="ECO:0000313" key="5">
    <source>
        <dbReference type="Proteomes" id="UP000287798"/>
    </source>
</evidence>
<dbReference type="AlphaFoldDB" id="A0A426QH81"/>
<dbReference type="GO" id="GO:0004222">
    <property type="term" value="F:metalloendopeptidase activity"/>
    <property type="evidence" value="ECO:0007669"/>
    <property type="project" value="TreeGrafter"/>
</dbReference>
<dbReference type="InterPro" id="IPR011055">
    <property type="entry name" value="Dup_hybrid_motif"/>
</dbReference>